<reference evidence="3" key="1">
    <citation type="submission" date="2017-04" db="EMBL/GenBank/DDBJ databases">
        <authorList>
            <person name="Varghese N."/>
            <person name="Submissions S."/>
        </authorList>
    </citation>
    <scope>NUCLEOTIDE SEQUENCE [LARGE SCALE GENOMIC DNA]</scope>
    <source>
        <strain evidence="3">RKEM611</strain>
    </source>
</reference>
<evidence type="ECO:0000313" key="3">
    <source>
        <dbReference type="Proteomes" id="UP000192907"/>
    </source>
</evidence>
<sequence length="124" mass="14779">MRPKEKSGKERRLKPRFKISLHVRIEAQLIGSHYKYDFITEDLSETGLLIRHTGKGRVSFNELSIIEVWLYPPKLDPLFFYAKFVRFQKDDQCMAIRIIDIEPEAFRTYHDFIMAHASEEVVYK</sequence>
<dbReference type="EMBL" id="FWZT01000030">
    <property type="protein sequence ID" value="SMF76766.1"/>
    <property type="molecule type" value="Genomic_DNA"/>
</dbReference>
<accession>A0A1Y6CNJ2</accession>
<proteinExistence type="predicted"/>
<name>A0A1Y6CNJ2_9BACT</name>
<dbReference type="SUPFAM" id="SSF141371">
    <property type="entry name" value="PilZ domain-like"/>
    <property type="match status" value="1"/>
</dbReference>
<gene>
    <name evidence="2" type="ORF">SAMN06296036_13062</name>
</gene>
<dbReference type="STRING" id="1513793.SAMN06296036_13062"/>
<dbReference type="GO" id="GO:0035438">
    <property type="term" value="F:cyclic-di-GMP binding"/>
    <property type="evidence" value="ECO:0007669"/>
    <property type="project" value="InterPro"/>
</dbReference>
<keyword evidence="3" id="KW-1185">Reference proteome</keyword>
<evidence type="ECO:0000259" key="1">
    <source>
        <dbReference type="Pfam" id="PF07238"/>
    </source>
</evidence>
<evidence type="ECO:0000313" key="2">
    <source>
        <dbReference type="EMBL" id="SMF76766.1"/>
    </source>
</evidence>
<feature type="domain" description="PilZ" evidence="1">
    <location>
        <begin position="10"/>
        <end position="113"/>
    </location>
</feature>
<dbReference type="Pfam" id="PF07238">
    <property type="entry name" value="PilZ"/>
    <property type="match status" value="1"/>
</dbReference>
<dbReference type="RefSeq" id="WP_132324908.1">
    <property type="nucleotide sequence ID" value="NZ_FWZT01000030.1"/>
</dbReference>
<dbReference type="OrthoDB" id="9967805at2"/>
<dbReference type="AlphaFoldDB" id="A0A1Y6CNJ2"/>
<dbReference type="InterPro" id="IPR009875">
    <property type="entry name" value="PilZ_domain"/>
</dbReference>
<dbReference type="Proteomes" id="UP000192907">
    <property type="component" value="Unassembled WGS sequence"/>
</dbReference>
<protein>
    <submittedName>
        <fullName evidence="2">PilZ domain-containing protein</fullName>
    </submittedName>
</protein>
<dbReference type="Gene3D" id="2.40.10.220">
    <property type="entry name" value="predicted glycosyltransferase like domains"/>
    <property type="match status" value="1"/>
</dbReference>
<organism evidence="2 3">
    <name type="scientific">Pseudobacteriovorax antillogorgiicola</name>
    <dbReference type="NCBI Taxonomy" id="1513793"/>
    <lineage>
        <taxon>Bacteria</taxon>
        <taxon>Pseudomonadati</taxon>
        <taxon>Bdellovibrionota</taxon>
        <taxon>Oligoflexia</taxon>
        <taxon>Oligoflexales</taxon>
        <taxon>Pseudobacteriovoracaceae</taxon>
        <taxon>Pseudobacteriovorax</taxon>
    </lineage>
</organism>